<evidence type="ECO:0000313" key="6">
    <source>
        <dbReference type="Proteomes" id="UP000198728"/>
    </source>
</evidence>
<dbReference type="Pfam" id="PF08501">
    <property type="entry name" value="Shikimate_dh_N"/>
    <property type="match status" value="1"/>
</dbReference>
<dbReference type="EMBL" id="FOLG01000003">
    <property type="protein sequence ID" value="SFC20936.1"/>
    <property type="molecule type" value="Genomic_DNA"/>
</dbReference>
<evidence type="ECO:0000256" key="3">
    <source>
        <dbReference type="ARBA" id="ARBA00023141"/>
    </source>
</evidence>
<accession>A0A1I1HAZ5</accession>
<dbReference type="Gene3D" id="3.40.50.10860">
    <property type="entry name" value="Leucine Dehydrogenase, chain A, domain 1"/>
    <property type="match status" value="1"/>
</dbReference>
<dbReference type="Proteomes" id="UP000198728">
    <property type="component" value="Unassembled WGS sequence"/>
</dbReference>
<reference evidence="5 6" key="1">
    <citation type="submission" date="2016-10" db="EMBL/GenBank/DDBJ databases">
        <authorList>
            <person name="de Groot N.N."/>
        </authorList>
    </citation>
    <scope>NUCLEOTIDE SEQUENCE [LARGE SCALE GENOMIC DNA]</scope>
    <source>
        <strain evidence="5 6">DSM 19548</strain>
    </source>
</reference>
<evidence type="ECO:0000313" key="5">
    <source>
        <dbReference type="EMBL" id="SFC20936.1"/>
    </source>
</evidence>
<dbReference type="GO" id="GO:0009423">
    <property type="term" value="P:chorismate biosynthetic process"/>
    <property type="evidence" value="ECO:0007669"/>
    <property type="project" value="TreeGrafter"/>
</dbReference>
<dbReference type="GO" id="GO:0004764">
    <property type="term" value="F:shikimate 3-dehydrogenase (NADP+) activity"/>
    <property type="evidence" value="ECO:0007669"/>
    <property type="project" value="InterPro"/>
</dbReference>
<dbReference type="InterPro" id="IPR036291">
    <property type="entry name" value="NAD(P)-bd_dom_sf"/>
</dbReference>
<dbReference type="InterPro" id="IPR046346">
    <property type="entry name" value="Aminoacid_DH-like_N_sf"/>
</dbReference>
<comment type="pathway">
    <text evidence="1">Metabolic intermediate biosynthesis; chorismate biosynthesis; chorismate from D-erythrose 4-phosphate and phosphoenolpyruvate: step 4/7.</text>
</comment>
<dbReference type="OrthoDB" id="9792692at2"/>
<dbReference type="PANTHER" id="PTHR21089">
    <property type="entry name" value="SHIKIMATE DEHYDROGENASE"/>
    <property type="match status" value="1"/>
</dbReference>
<dbReference type="SUPFAM" id="SSF53223">
    <property type="entry name" value="Aminoacid dehydrogenase-like, N-terminal domain"/>
    <property type="match status" value="1"/>
</dbReference>
<dbReference type="InterPro" id="IPR022893">
    <property type="entry name" value="Shikimate_DH_fam"/>
</dbReference>
<organism evidence="5 6">
    <name type="scientific">Tropicimonas isoalkanivorans</name>
    <dbReference type="NCBI Taxonomy" id="441112"/>
    <lineage>
        <taxon>Bacteria</taxon>
        <taxon>Pseudomonadati</taxon>
        <taxon>Pseudomonadota</taxon>
        <taxon>Alphaproteobacteria</taxon>
        <taxon>Rhodobacterales</taxon>
        <taxon>Roseobacteraceae</taxon>
        <taxon>Tropicimonas</taxon>
    </lineage>
</organism>
<dbReference type="Gene3D" id="3.40.50.720">
    <property type="entry name" value="NAD(P)-binding Rossmann-like Domain"/>
    <property type="match status" value="1"/>
</dbReference>
<keyword evidence="2" id="KW-0560">Oxidoreductase</keyword>
<dbReference type="STRING" id="441112.SAMN04488094_10383"/>
<dbReference type="AlphaFoldDB" id="A0A1I1HAZ5"/>
<dbReference type="GO" id="GO:0050661">
    <property type="term" value="F:NADP binding"/>
    <property type="evidence" value="ECO:0007669"/>
    <property type="project" value="TreeGrafter"/>
</dbReference>
<evidence type="ECO:0000259" key="4">
    <source>
        <dbReference type="Pfam" id="PF08501"/>
    </source>
</evidence>
<gene>
    <name evidence="5" type="ORF">SAMN04488094_10383</name>
</gene>
<keyword evidence="3" id="KW-0057">Aromatic amino acid biosynthesis</keyword>
<evidence type="ECO:0000256" key="2">
    <source>
        <dbReference type="ARBA" id="ARBA00023002"/>
    </source>
</evidence>
<dbReference type="GO" id="GO:0009073">
    <property type="term" value="P:aromatic amino acid family biosynthetic process"/>
    <property type="evidence" value="ECO:0007669"/>
    <property type="project" value="UniProtKB-KW"/>
</dbReference>
<dbReference type="CDD" id="cd01065">
    <property type="entry name" value="NAD_bind_Shikimate_DH"/>
    <property type="match status" value="1"/>
</dbReference>
<dbReference type="GO" id="GO:0005829">
    <property type="term" value="C:cytosol"/>
    <property type="evidence" value="ECO:0007669"/>
    <property type="project" value="TreeGrafter"/>
</dbReference>
<dbReference type="SUPFAM" id="SSF51735">
    <property type="entry name" value="NAD(P)-binding Rossmann-fold domains"/>
    <property type="match status" value="1"/>
</dbReference>
<name>A0A1I1HAZ5_9RHOB</name>
<sequence>MTKIRLGLIGDNIKASRAPALHRYCGEMTGLDVSYDLFIPKDMGLTFNEVFEHVRDAGLTGVNVTLPYKERVVAKVTVDDRDIARIGSVNTVKFPAEGPKGNNTDFTGFMSAWRHTFGTAEPGSVVMFGAGGVGKAIAFALKRLGAREIVFIEPDTTKARALIDNLNTGAGESVARAGTLADLSAADGVVNATPLGMVGYGGTPVPEGTFPTARWAFDAVYTPVDTPFKAQAEAAGAAFLSGYELYYFQGVDAFEIFTGVPVSDHDALRRRLAADTAPA</sequence>
<proteinExistence type="predicted"/>
<dbReference type="PANTHER" id="PTHR21089:SF1">
    <property type="entry name" value="BIFUNCTIONAL 3-DEHYDROQUINATE DEHYDRATASE_SHIKIMATE DEHYDROGENASE, CHLOROPLASTIC"/>
    <property type="match status" value="1"/>
</dbReference>
<keyword evidence="3" id="KW-0028">Amino-acid biosynthesis</keyword>
<protein>
    <submittedName>
        <fullName evidence="5">Shikimate dehydrogenase</fullName>
    </submittedName>
</protein>
<keyword evidence="6" id="KW-1185">Reference proteome</keyword>
<dbReference type="InterPro" id="IPR013708">
    <property type="entry name" value="Shikimate_DH-bd_N"/>
</dbReference>
<feature type="domain" description="Shikimate dehydrogenase substrate binding N-terminal" evidence="4">
    <location>
        <begin position="8"/>
        <end position="92"/>
    </location>
</feature>
<dbReference type="RefSeq" id="WP_093360073.1">
    <property type="nucleotide sequence ID" value="NZ_FOLG01000003.1"/>
</dbReference>
<dbReference type="GO" id="GO:0019632">
    <property type="term" value="P:shikimate metabolic process"/>
    <property type="evidence" value="ECO:0007669"/>
    <property type="project" value="TreeGrafter"/>
</dbReference>
<evidence type="ECO:0000256" key="1">
    <source>
        <dbReference type="ARBA" id="ARBA00004871"/>
    </source>
</evidence>